<organism evidence="2 3">
    <name type="scientific">Candidatus Protofrankia datiscae</name>
    <dbReference type="NCBI Taxonomy" id="2716812"/>
    <lineage>
        <taxon>Bacteria</taxon>
        <taxon>Bacillati</taxon>
        <taxon>Actinomycetota</taxon>
        <taxon>Actinomycetes</taxon>
        <taxon>Frankiales</taxon>
        <taxon>Frankiaceae</taxon>
        <taxon>Protofrankia</taxon>
    </lineage>
</organism>
<evidence type="ECO:0000313" key="2">
    <source>
        <dbReference type="EMBL" id="AEH09562.1"/>
    </source>
</evidence>
<proteinExistence type="predicted"/>
<dbReference type="Gene3D" id="3.40.1190.20">
    <property type="match status" value="1"/>
</dbReference>
<protein>
    <submittedName>
        <fullName evidence="2">PfkB domain protein</fullName>
    </submittedName>
</protein>
<dbReference type="InterPro" id="IPR029056">
    <property type="entry name" value="Ribokinase-like"/>
</dbReference>
<evidence type="ECO:0000313" key="3">
    <source>
        <dbReference type="Proteomes" id="UP000001549"/>
    </source>
</evidence>
<dbReference type="Pfam" id="PF00294">
    <property type="entry name" value="PfkB"/>
    <property type="match status" value="1"/>
</dbReference>
<dbReference type="HOGENOM" id="CLU_065902_1_0_11"/>
<accession>F8AYX4</accession>
<dbReference type="STRING" id="656024.FsymDg_2151"/>
<evidence type="ECO:0000259" key="1">
    <source>
        <dbReference type="Pfam" id="PF00294"/>
    </source>
</evidence>
<reference evidence="2 3" key="1">
    <citation type="submission" date="2011-05" db="EMBL/GenBank/DDBJ databases">
        <title>Complete sequence of chromosome of Frankia symbiont of Datisca glomerata.</title>
        <authorList>
            <consortium name="US DOE Joint Genome Institute"/>
            <person name="Lucas S."/>
            <person name="Han J."/>
            <person name="Lapidus A."/>
            <person name="Cheng J.-F."/>
            <person name="Goodwin L."/>
            <person name="Pitluck S."/>
            <person name="Peters L."/>
            <person name="Mikhailova N."/>
            <person name="Chertkov O."/>
            <person name="Teshima H."/>
            <person name="Han C."/>
            <person name="Tapia R."/>
            <person name="Land M."/>
            <person name="Hauser L."/>
            <person name="Kyrpides N."/>
            <person name="Ivanova N."/>
            <person name="Pagani I."/>
            <person name="Berry A."/>
            <person name="Pawlowski K."/>
            <person name="Persson T."/>
            <person name="Vanden Heuvel B."/>
            <person name="Benson D."/>
            <person name="Woyke T."/>
        </authorList>
    </citation>
    <scope>NUCLEOTIDE SEQUENCE [LARGE SCALE GENOMIC DNA]</scope>
    <source>
        <strain evidence="3">4085684</strain>
    </source>
</reference>
<name>F8AYX4_9ACTN</name>
<sequence>MSPRSGLIDGMLACAYAGVPGTDTSTVAAMTIRTAEALAGCAPVDYLAVGNPTLDVLPDSSSTIGGSMVYGVVQAARLGLCAAGVGCGHDAELAPVWTPFEAEAFLYIQPAPETTRFRNDNAGSLRTQWLEASAGVVSGLDRLPESRVLHLAPVAREIVLDDVVRRSARGLVGLTPQGLIRSWDASRLVRHHMLHIDGATAKNIDAVVFADYEVAYLASVAEAVRRAGGVVVITKGPRGAEVLLANGRQEFSAIAADRLVDDTGAGDVFAAPLFIALDTGSTVSDAVRFAAAAATLSISGIGPGAIATRDAVVRLAGRDTAIDRSAVGLF</sequence>
<dbReference type="EMBL" id="CP002801">
    <property type="protein sequence ID" value="AEH09562.1"/>
    <property type="molecule type" value="Genomic_DNA"/>
</dbReference>
<dbReference type="Proteomes" id="UP000001549">
    <property type="component" value="Chromosome"/>
</dbReference>
<keyword evidence="3" id="KW-1185">Reference proteome</keyword>
<dbReference type="eggNOG" id="COG0524">
    <property type="taxonomic scope" value="Bacteria"/>
</dbReference>
<dbReference type="InterPro" id="IPR011611">
    <property type="entry name" value="PfkB_dom"/>
</dbReference>
<feature type="domain" description="Carbohydrate kinase PfkB" evidence="1">
    <location>
        <begin position="220"/>
        <end position="304"/>
    </location>
</feature>
<dbReference type="KEGG" id="fsy:FsymDg_2151"/>
<dbReference type="SUPFAM" id="SSF53613">
    <property type="entry name" value="Ribokinase-like"/>
    <property type="match status" value="1"/>
</dbReference>
<gene>
    <name evidence="2" type="ordered locus">FsymDg_2151</name>
</gene>
<dbReference type="AlphaFoldDB" id="F8AYX4"/>